<dbReference type="Proteomes" id="UP000239415">
    <property type="component" value="Unassembled WGS sequence"/>
</dbReference>
<evidence type="ECO:0000256" key="1">
    <source>
        <dbReference type="SAM" id="MobiDB-lite"/>
    </source>
</evidence>
<keyword evidence="3" id="KW-1185">Reference proteome</keyword>
<organism evidence="2 3">
    <name type="scientific">Actinoplanes italicus</name>
    <dbReference type="NCBI Taxonomy" id="113567"/>
    <lineage>
        <taxon>Bacteria</taxon>
        <taxon>Bacillati</taxon>
        <taxon>Actinomycetota</taxon>
        <taxon>Actinomycetes</taxon>
        <taxon>Micromonosporales</taxon>
        <taxon>Micromonosporaceae</taxon>
        <taxon>Actinoplanes</taxon>
    </lineage>
</organism>
<evidence type="ECO:0000313" key="3">
    <source>
        <dbReference type="Proteomes" id="UP000239415"/>
    </source>
</evidence>
<protein>
    <submittedName>
        <fullName evidence="2">Uncharacterized protein</fullName>
    </submittedName>
</protein>
<evidence type="ECO:0000313" key="2">
    <source>
        <dbReference type="EMBL" id="PRX07405.1"/>
    </source>
</evidence>
<feature type="region of interest" description="Disordered" evidence="1">
    <location>
        <begin position="28"/>
        <end position="56"/>
    </location>
</feature>
<comment type="caution">
    <text evidence="2">The sequence shown here is derived from an EMBL/GenBank/DDBJ whole genome shotgun (WGS) entry which is preliminary data.</text>
</comment>
<dbReference type="RefSeq" id="WP_146169641.1">
    <property type="nucleotide sequence ID" value="NZ_BOMO01000163.1"/>
</dbReference>
<reference evidence="2 3" key="1">
    <citation type="submission" date="2018-03" db="EMBL/GenBank/DDBJ databases">
        <title>Genomic Encyclopedia of Archaeal and Bacterial Type Strains, Phase II (KMG-II): from individual species to whole genera.</title>
        <authorList>
            <person name="Goeker M."/>
        </authorList>
    </citation>
    <scope>NUCLEOTIDE SEQUENCE [LARGE SCALE GENOMIC DNA]</scope>
    <source>
        <strain evidence="2 3">DSM 43146</strain>
    </source>
</reference>
<name>A0A2T0JIH5_9ACTN</name>
<proteinExistence type="predicted"/>
<dbReference type="AlphaFoldDB" id="A0A2T0JIH5"/>
<dbReference type="EMBL" id="PVMZ01000042">
    <property type="protein sequence ID" value="PRX07405.1"/>
    <property type="molecule type" value="Genomic_DNA"/>
</dbReference>
<gene>
    <name evidence="2" type="ORF">CLV67_14280</name>
</gene>
<accession>A0A2T0JIH5</accession>
<sequence>MTLLAESYIHTIEQPNLAAVRQLAANGTAPWPRRPEASGENPIYVAPTFVPEPQPGAETERITIPVLYGTPVEPEEPRRPWFYVGFHRWTRSRGLLFAATWPGGAR</sequence>